<evidence type="ECO:0000256" key="1">
    <source>
        <dbReference type="SAM" id="Phobius"/>
    </source>
</evidence>
<keyword evidence="4" id="KW-1185">Reference proteome</keyword>
<dbReference type="InterPro" id="IPR023100">
    <property type="entry name" value="D-aminoacylase_insert_dom_sf"/>
</dbReference>
<reference evidence="3 4" key="1">
    <citation type="submission" date="2018-03" db="EMBL/GenBank/DDBJ databases">
        <title>Genomic Encyclopedia of Archaeal and Bacterial Type Strains, Phase II (KMG-II): from individual species to whole genera.</title>
        <authorList>
            <person name="Goeker M."/>
        </authorList>
    </citation>
    <scope>NUCLEOTIDE SEQUENCE [LARGE SCALE GENOMIC DNA]</scope>
    <source>
        <strain evidence="3 4">DSM 28229</strain>
    </source>
</reference>
<accession>A0A315Z565</accession>
<comment type="caution">
    <text evidence="3">The sequence shown here is derived from an EMBL/GenBank/DDBJ whole genome shotgun (WGS) entry which is preliminary data.</text>
</comment>
<evidence type="ECO:0000313" key="4">
    <source>
        <dbReference type="Proteomes" id="UP000245535"/>
    </source>
</evidence>
<dbReference type="PANTHER" id="PTHR11647">
    <property type="entry name" value="HYDRANTOINASE/DIHYDROPYRIMIDINASE FAMILY MEMBER"/>
    <property type="match status" value="1"/>
</dbReference>
<dbReference type="EMBL" id="QGDO01000007">
    <property type="protein sequence ID" value="PWJ38562.1"/>
    <property type="molecule type" value="Genomic_DNA"/>
</dbReference>
<organism evidence="3 4">
    <name type="scientific">Sediminitomix flava</name>
    <dbReference type="NCBI Taxonomy" id="379075"/>
    <lineage>
        <taxon>Bacteria</taxon>
        <taxon>Pseudomonadati</taxon>
        <taxon>Bacteroidota</taxon>
        <taxon>Cytophagia</taxon>
        <taxon>Cytophagales</taxon>
        <taxon>Flammeovirgaceae</taxon>
        <taxon>Sediminitomix</taxon>
    </lineage>
</organism>
<protein>
    <submittedName>
        <fullName evidence="3">Dihydroorotase</fullName>
    </submittedName>
</protein>
<dbReference type="NCBIfam" id="NF006560">
    <property type="entry name" value="PRK09061.1"/>
    <property type="match status" value="1"/>
</dbReference>
<dbReference type="SUPFAM" id="SSF51556">
    <property type="entry name" value="Metallo-dependent hydrolases"/>
    <property type="match status" value="1"/>
</dbReference>
<dbReference type="InterPro" id="IPR050378">
    <property type="entry name" value="Metallo-dep_Hydrolases_sf"/>
</dbReference>
<dbReference type="Gene3D" id="3.30.1490.130">
    <property type="entry name" value="D-aminoacylase. Domain 3"/>
    <property type="match status" value="1"/>
</dbReference>
<proteinExistence type="predicted"/>
<feature type="transmembrane region" description="Helical" evidence="1">
    <location>
        <begin position="47"/>
        <end position="65"/>
    </location>
</feature>
<dbReference type="SUPFAM" id="SSF51338">
    <property type="entry name" value="Composite domain of metallo-dependent hydrolases"/>
    <property type="match status" value="1"/>
</dbReference>
<name>A0A315Z565_SEDFL</name>
<evidence type="ECO:0000259" key="2">
    <source>
        <dbReference type="Pfam" id="PF07969"/>
    </source>
</evidence>
<dbReference type="Proteomes" id="UP000245535">
    <property type="component" value="Unassembled WGS sequence"/>
</dbReference>
<sequence length="563" mass="62087">MLFFLEVSCLLKISNISYVASIDSCGNKKYTSRYFMVNIKFNAMRKLRIIILVFILACFIYPNVFAQDYDIVILNGRVMDPETNLDATKNIGIKDGKISVITDDEIEGKESIDAKGHVVCPGFIDLHQHIGSIPFGQKLALRDGVTTPLECELGAYPLSSFYDKLEGKSITNYGATISLPSIREEVLNPKYKSDYFTIPLDMQIQDESMFLKLVNVGTKPNKEQREKISELLEKGLKEGAIGIGNPVGYQTKGQTSLEMIAAQKIAAKYGLATFLHGRFSSNNPPESGILSVQEAIANVGVYGGGLLIQHMHQQTLANTDEALEFVDDARKNGLKVQVEIYPYNKGATIVAADYLVPENYGPNMGHDYSDIIEQANMKPLTKERYEELMKTNPKAGVIFLGIDDEGLNRSLAFPSTFVGSDAFPLVHSETGALAEDFDFPYEKAQGHPRASGTHARVLKMVREDNLVPLMLAISKMSYMPAKFMQENGVEQMARKGRIQTGMDADITIFDPSTVTDNATFDLGKNGLPSTGIPYVIVNGVLVVKDSKVLDGLYPGQAIRNKVE</sequence>
<dbReference type="Pfam" id="PF07969">
    <property type="entry name" value="Amidohydro_3"/>
    <property type="match status" value="1"/>
</dbReference>
<gene>
    <name evidence="3" type="ORF">BC781_107152</name>
</gene>
<dbReference type="AlphaFoldDB" id="A0A315Z565"/>
<feature type="domain" description="Amidohydrolase 3" evidence="2">
    <location>
        <begin position="317"/>
        <end position="543"/>
    </location>
</feature>
<dbReference type="InterPro" id="IPR013108">
    <property type="entry name" value="Amidohydro_3"/>
</dbReference>
<dbReference type="GO" id="GO:0016811">
    <property type="term" value="F:hydrolase activity, acting on carbon-nitrogen (but not peptide) bonds, in linear amides"/>
    <property type="evidence" value="ECO:0007669"/>
    <property type="project" value="InterPro"/>
</dbReference>
<dbReference type="PANTHER" id="PTHR11647:SF1">
    <property type="entry name" value="COLLAPSIN RESPONSE MEDIATOR PROTEIN"/>
    <property type="match status" value="1"/>
</dbReference>
<dbReference type="InterPro" id="IPR011059">
    <property type="entry name" value="Metal-dep_hydrolase_composite"/>
</dbReference>
<keyword evidence="1" id="KW-1133">Transmembrane helix</keyword>
<dbReference type="Gene3D" id="3.20.20.140">
    <property type="entry name" value="Metal-dependent hydrolases"/>
    <property type="match status" value="1"/>
</dbReference>
<dbReference type="InterPro" id="IPR032466">
    <property type="entry name" value="Metal_Hydrolase"/>
</dbReference>
<evidence type="ECO:0000313" key="3">
    <source>
        <dbReference type="EMBL" id="PWJ38562.1"/>
    </source>
</evidence>
<keyword evidence="1" id="KW-0472">Membrane</keyword>
<keyword evidence="1" id="KW-0812">Transmembrane</keyword>
<dbReference type="Gene3D" id="2.30.40.10">
    <property type="entry name" value="Urease, subunit C, domain 1"/>
    <property type="match status" value="1"/>
</dbReference>